<dbReference type="KEGG" id="mpi:Mpet_1544"/>
<keyword evidence="3" id="KW-1185">Reference proteome</keyword>
<dbReference type="GeneID" id="9744015"/>
<dbReference type="Proteomes" id="UP000006565">
    <property type="component" value="Chromosome"/>
</dbReference>
<dbReference type="RefSeq" id="WP_013329478.1">
    <property type="nucleotide sequence ID" value="NC_014507.1"/>
</dbReference>
<organism evidence="2 3">
    <name type="scientific">Methanolacinia petrolearia (strain DSM 11571 / OCM 486 / SEBR 4847)</name>
    <name type="common">Methanoplanus petrolearius</name>
    <dbReference type="NCBI Taxonomy" id="679926"/>
    <lineage>
        <taxon>Archaea</taxon>
        <taxon>Methanobacteriati</taxon>
        <taxon>Methanobacteriota</taxon>
        <taxon>Stenosarchaea group</taxon>
        <taxon>Methanomicrobia</taxon>
        <taxon>Methanomicrobiales</taxon>
        <taxon>Methanomicrobiaceae</taxon>
        <taxon>Methanolacinia</taxon>
    </lineage>
</organism>
<reference evidence="2 3" key="1">
    <citation type="journal article" date="2010" name="Stand. Genomic Sci.">
        <title>Complete genome sequence of Methanoplanus petrolearius type strain (SEBR 4847).</title>
        <authorList>
            <person name="Brambilla E."/>
            <person name="Djao O.D."/>
            <person name="Daligault H."/>
            <person name="Lapidus A."/>
            <person name="Lucas S."/>
            <person name="Hammon N."/>
            <person name="Nolan M."/>
            <person name="Tice H."/>
            <person name="Cheng J.F."/>
            <person name="Han C."/>
            <person name="Tapia R."/>
            <person name="Goodwin L."/>
            <person name="Pitluck S."/>
            <person name="Liolios K."/>
            <person name="Ivanova N."/>
            <person name="Mavromatis K."/>
            <person name="Mikhailova N."/>
            <person name="Pati A."/>
            <person name="Chen A."/>
            <person name="Palaniappan K."/>
            <person name="Land M."/>
            <person name="Hauser L."/>
            <person name="Chang Y.J."/>
            <person name="Jeffries C.D."/>
            <person name="Rohde M."/>
            <person name="Spring S."/>
            <person name="Sikorski J."/>
            <person name="Goker M."/>
            <person name="Woyke T."/>
            <person name="Bristow J."/>
            <person name="Eisen J.A."/>
            <person name="Markowitz V."/>
            <person name="Hugenholtz P."/>
            <person name="Kyrpides N.C."/>
            <person name="Klenk H.P."/>
        </authorList>
    </citation>
    <scope>NUCLEOTIDE SEQUENCE [LARGE SCALE GENOMIC DNA]</scope>
    <source>
        <strain evidence="3">DSM 11571 / OCM 486 / SEBR 4847</strain>
    </source>
</reference>
<dbReference type="HOGENOM" id="CLU_1032948_0_0_2"/>
<sequence precursor="true">MKSKLLFLVILLLIFANHPVSAFSSPSEDHPISIIITSPANGSKFHSDVVPHQVRVLANISSTYKITRVTLDSGWETVEVEEPFSEIDEEIRIDSSGERSIVVTAWDEKGNSGSETTEFTIIIGPPVNPRYSMQFTVYGQVTDSNGEPVDNCQVQINSSFYKYLDVYMGSSNVTDINGNYLIEDVYGPELMITAEKEGYQEYKSMESFESTDVEFNIIMTPEEKESPLSYFIIIISIGMAILFRIKRN</sequence>
<dbReference type="AlphaFoldDB" id="E1RG66"/>
<evidence type="ECO:0000256" key="1">
    <source>
        <dbReference type="SAM" id="Phobius"/>
    </source>
</evidence>
<accession>E1RG66</accession>
<dbReference type="EMBL" id="CP002117">
    <property type="protein sequence ID" value="ADN36301.1"/>
    <property type="molecule type" value="Genomic_DNA"/>
</dbReference>
<keyword evidence="1" id="KW-0812">Transmembrane</keyword>
<evidence type="ECO:0000313" key="2">
    <source>
        <dbReference type="EMBL" id="ADN36301.1"/>
    </source>
</evidence>
<keyword evidence="1" id="KW-1133">Transmembrane helix</keyword>
<keyword evidence="1" id="KW-0472">Membrane</keyword>
<dbReference type="Gene3D" id="2.60.40.1120">
    <property type="entry name" value="Carboxypeptidase-like, regulatory domain"/>
    <property type="match status" value="1"/>
</dbReference>
<feature type="transmembrane region" description="Helical" evidence="1">
    <location>
        <begin position="228"/>
        <end position="245"/>
    </location>
</feature>
<protein>
    <recommendedName>
        <fullName evidence="4">Carboxypeptidase regulatory-like domain-containing protein</fullName>
    </recommendedName>
</protein>
<evidence type="ECO:0008006" key="4">
    <source>
        <dbReference type="Google" id="ProtNLM"/>
    </source>
</evidence>
<gene>
    <name evidence="2" type="ordered locus">Mpet_1544</name>
</gene>
<dbReference type="eggNOG" id="arCOG09593">
    <property type="taxonomic scope" value="Archaea"/>
</dbReference>
<name>E1RG66_METP4</name>
<dbReference type="STRING" id="679926.Mpet_1544"/>
<evidence type="ECO:0000313" key="3">
    <source>
        <dbReference type="Proteomes" id="UP000006565"/>
    </source>
</evidence>
<dbReference type="SUPFAM" id="SSF49464">
    <property type="entry name" value="Carboxypeptidase regulatory domain-like"/>
    <property type="match status" value="1"/>
</dbReference>
<proteinExistence type="predicted"/>
<dbReference type="InterPro" id="IPR008969">
    <property type="entry name" value="CarboxyPept-like_regulatory"/>
</dbReference>